<evidence type="ECO:0000256" key="2">
    <source>
        <dbReference type="ARBA" id="ARBA00022730"/>
    </source>
</evidence>
<dbReference type="GO" id="GO:0000027">
    <property type="term" value="P:ribosomal large subunit assembly"/>
    <property type="evidence" value="ECO:0007669"/>
    <property type="project" value="TreeGrafter"/>
</dbReference>
<evidence type="ECO:0000259" key="8">
    <source>
        <dbReference type="Pfam" id="PF17777"/>
    </source>
</evidence>
<dbReference type="AlphaFoldDB" id="A0A7C4JLG5"/>
<dbReference type="GO" id="GO:0022625">
    <property type="term" value="C:cytosolic large ribosomal subunit"/>
    <property type="evidence" value="ECO:0007669"/>
    <property type="project" value="TreeGrafter"/>
</dbReference>
<dbReference type="PANTHER" id="PTHR45699">
    <property type="entry name" value="60S ACIDIC RIBOSOMAL PROTEIN P0"/>
    <property type="match status" value="1"/>
</dbReference>
<dbReference type="InterPro" id="IPR043164">
    <property type="entry name" value="Ribosomal_uL10-like_insert_sf"/>
</dbReference>
<comment type="caution">
    <text evidence="10">The sequence shown here is derived from an EMBL/GenBank/DDBJ whole genome shotgun (WGS) entry which is preliminary data.</text>
</comment>
<feature type="compositionally biased region" description="Basic and acidic residues" evidence="7">
    <location>
        <begin position="305"/>
        <end position="317"/>
    </location>
</feature>
<feature type="domain" description="Large ribosomal subunit protein uL10-like insertion" evidence="8">
    <location>
        <begin position="112"/>
        <end position="180"/>
    </location>
</feature>
<dbReference type="SUPFAM" id="SSF160369">
    <property type="entry name" value="Ribosomal protein L10-like"/>
    <property type="match status" value="1"/>
</dbReference>
<comment type="subunit">
    <text evidence="6">Part of the 50S ribosomal subunit. Forms part of the ribosomal stalk which helps the ribosome interact with GTP-bound translation factors. Forms a heptameric L10(L12)2(L12)2(L12)2 complex, where L10 forms an elongated spine to which the L12 dimers bind in a sequential fashion.</text>
</comment>
<accession>A0A7C4JLG5</accession>
<dbReference type="PANTHER" id="PTHR45699:SF3">
    <property type="entry name" value="LARGE RIBOSOMAL SUBUNIT PROTEIN UL10"/>
    <property type="match status" value="1"/>
</dbReference>
<dbReference type="GO" id="GO:0002181">
    <property type="term" value="P:cytoplasmic translation"/>
    <property type="evidence" value="ECO:0007669"/>
    <property type="project" value="TreeGrafter"/>
</dbReference>
<evidence type="ECO:0000313" key="10">
    <source>
        <dbReference type="EMBL" id="HGQ74000.1"/>
    </source>
</evidence>
<evidence type="ECO:0000256" key="6">
    <source>
        <dbReference type="HAMAP-Rule" id="MF_00280"/>
    </source>
</evidence>
<dbReference type="Gene3D" id="3.30.70.1730">
    <property type="match status" value="1"/>
</dbReference>
<name>A0A7C4JLG5_STAMA</name>
<comment type="function">
    <text evidence="6">Forms part of the ribosomal stalk, playing a central role in the interaction of the ribosome with GTP-bound translation factors.</text>
</comment>
<organism evidence="10">
    <name type="scientific">Staphylothermus marinus</name>
    <dbReference type="NCBI Taxonomy" id="2280"/>
    <lineage>
        <taxon>Archaea</taxon>
        <taxon>Thermoproteota</taxon>
        <taxon>Thermoprotei</taxon>
        <taxon>Desulfurococcales</taxon>
        <taxon>Desulfurococcaceae</taxon>
        <taxon>Staphylothermus</taxon>
    </lineage>
</organism>
<dbReference type="InterPro" id="IPR043141">
    <property type="entry name" value="Ribosomal_uL10-like_sf"/>
</dbReference>
<proteinExistence type="inferred from homology"/>
<dbReference type="Gene3D" id="3.90.105.20">
    <property type="match status" value="1"/>
</dbReference>
<feature type="region of interest" description="Disordered" evidence="7">
    <location>
        <begin position="298"/>
        <end position="331"/>
    </location>
</feature>
<evidence type="ECO:0000256" key="4">
    <source>
        <dbReference type="ARBA" id="ARBA00022980"/>
    </source>
</evidence>
<evidence type="ECO:0000256" key="3">
    <source>
        <dbReference type="ARBA" id="ARBA00022884"/>
    </source>
</evidence>
<dbReference type="NCBIfam" id="NF003095">
    <property type="entry name" value="PRK04019.1-1"/>
    <property type="match status" value="1"/>
</dbReference>
<dbReference type="Pfam" id="PF00466">
    <property type="entry name" value="Ribosomal_L10"/>
    <property type="match status" value="1"/>
</dbReference>
<evidence type="ECO:0000256" key="5">
    <source>
        <dbReference type="ARBA" id="ARBA00023274"/>
    </source>
</evidence>
<comment type="similarity">
    <text evidence="1 6">Belongs to the universal ribosomal protein uL10 family.</text>
</comment>
<dbReference type="EMBL" id="DTBP01000018">
    <property type="protein sequence ID" value="HGQ74000.1"/>
    <property type="molecule type" value="Genomic_DNA"/>
</dbReference>
<keyword evidence="2 6" id="KW-0699">rRNA-binding</keyword>
<dbReference type="InterPro" id="IPR001790">
    <property type="entry name" value="Ribosomal_uL10"/>
</dbReference>
<dbReference type="HAMAP" id="MF_00280">
    <property type="entry name" value="Ribosomal_uL10_arch"/>
    <property type="match status" value="1"/>
</dbReference>
<evidence type="ECO:0000313" key="9">
    <source>
        <dbReference type="EMBL" id="HGQ59923.1"/>
    </source>
</evidence>
<dbReference type="Gene3D" id="6.10.140.760">
    <property type="match status" value="1"/>
</dbReference>
<gene>
    <name evidence="6" type="primary">rpl10</name>
    <name evidence="6" type="synonym">rplP0</name>
    <name evidence="9" type="ORF">ENU09_04350</name>
    <name evidence="10" type="ORF">ENU20_02865</name>
</gene>
<dbReference type="GO" id="GO:0003735">
    <property type="term" value="F:structural constituent of ribosome"/>
    <property type="evidence" value="ECO:0007669"/>
    <property type="project" value="TreeGrafter"/>
</dbReference>
<keyword evidence="4 6" id="KW-0689">Ribosomal protein</keyword>
<evidence type="ECO:0000256" key="1">
    <source>
        <dbReference type="ARBA" id="ARBA00008889"/>
    </source>
</evidence>
<reference evidence="10" key="1">
    <citation type="journal article" date="2020" name="mSystems">
        <title>Genome- and Community-Level Interaction Insights into Carbon Utilization and Element Cycling Functions of Hydrothermarchaeota in Hydrothermal Sediment.</title>
        <authorList>
            <person name="Zhou Z."/>
            <person name="Liu Y."/>
            <person name="Xu W."/>
            <person name="Pan J."/>
            <person name="Luo Z.H."/>
            <person name="Li M."/>
        </authorList>
    </citation>
    <scope>NUCLEOTIDE SEQUENCE [LARGE SCALE GENOMIC DNA]</scope>
    <source>
        <strain evidence="9">SpSt-638</strain>
        <strain evidence="10">SpSt-648</strain>
    </source>
</reference>
<dbReference type="InterPro" id="IPR040637">
    <property type="entry name" value="Ribosomal_uL10-like_insert"/>
</dbReference>
<dbReference type="EMBL" id="DTBE01000108">
    <property type="protein sequence ID" value="HGQ59923.1"/>
    <property type="molecule type" value="Genomic_DNA"/>
</dbReference>
<dbReference type="InterPro" id="IPR050323">
    <property type="entry name" value="Ribosomal_protein_uL10"/>
</dbReference>
<dbReference type="GO" id="GO:0070180">
    <property type="term" value="F:large ribosomal subunit rRNA binding"/>
    <property type="evidence" value="ECO:0007669"/>
    <property type="project" value="UniProtKB-UniRule"/>
</dbReference>
<evidence type="ECO:0000256" key="7">
    <source>
        <dbReference type="SAM" id="MobiDB-lite"/>
    </source>
</evidence>
<dbReference type="Pfam" id="PF17777">
    <property type="entry name" value="RL10P_insert"/>
    <property type="match status" value="1"/>
</dbReference>
<sequence>MYVAKTRRIPSWKLEEVEELTKLFREHKVFLIADLTGVPANVLQKLRRSLSSIATFRVSKNKLLTIAMKKAGIETSILEKYLTGQNIIIFSKSNAFEINYMLEKNAIKTYYKPGDVAESEVVVPEGNTGIPPGPMLSLFGKLKIPTKVEGNTIVVVKDTVVAKPGDKISDELASLLQKLNLPLKTIKLKIKVAYDNGVLITGEKLKLDIDSYINDIKRAFLEARSLAVEIVLPEPDIIELAISKAYREALALAIESVFIAPDTLEQIIKSAYMRAYALAVELVKQGVQLDITIPQQQVTQQPVESKPEEKKEEKEETLSEETLAEGLGSLF</sequence>
<dbReference type="InterPro" id="IPR022909">
    <property type="entry name" value="Ribosomal_uL10_arc"/>
</dbReference>
<keyword evidence="5 6" id="KW-0687">Ribonucleoprotein</keyword>
<protein>
    <recommendedName>
        <fullName evidence="6">Large ribosomal subunit protein uL10</fullName>
    </recommendedName>
    <alternativeName>
        <fullName evidence="6">Acidic ribosomal protein P0 homolog</fullName>
    </alternativeName>
</protein>
<keyword evidence="3 6" id="KW-0694">RNA-binding</keyword>